<gene>
    <name evidence="2" type="ORF">SNE40_007447</name>
</gene>
<feature type="compositionally biased region" description="Polar residues" evidence="1">
    <location>
        <begin position="276"/>
        <end position="285"/>
    </location>
</feature>
<evidence type="ECO:0000313" key="2">
    <source>
        <dbReference type="EMBL" id="KAK6185152.1"/>
    </source>
</evidence>
<evidence type="ECO:0008006" key="4">
    <source>
        <dbReference type="Google" id="ProtNLM"/>
    </source>
</evidence>
<dbReference type="GO" id="GO:0035869">
    <property type="term" value="C:ciliary transition zone"/>
    <property type="evidence" value="ECO:0007669"/>
    <property type="project" value="TreeGrafter"/>
</dbReference>
<evidence type="ECO:0000313" key="3">
    <source>
        <dbReference type="Proteomes" id="UP001347796"/>
    </source>
</evidence>
<feature type="compositionally biased region" description="Acidic residues" evidence="1">
    <location>
        <begin position="289"/>
        <end position="306"/>
    </location>
</feature>
<feature type="compositionally biased region" description="Polar residues" evidence="1">
    <location>
        <begin position="243"/>
        <end position="258"/>
    </location>
</feature>
<feature type="region of interest" description="Disordered" evidence="1">
    <location>
        <begin position="243"/>
        <end position="306"/>
    </location>
</feature>
<dbReference type="GO" id="GO:0036064">
    <property type="term" value="C:ciliary basal body"/>
    <property type="evidence" value="ECO:0007669"/>
    <property type="project" value="TreeGrafter"/>
</dbReference>
<reference evidence="2 3" key="1">
    <citation type="submission" date="2024-01" db="EMBL/GenBank/DDBJ databases">
        <title>The genome of the rayed Mediterranean limpet Patella caerulea (Linnaeus, 1758).</title>
        <authorList>
            <person name="Anh-Thu Weber A."/>
            <person name="Halstead-Nussloch G."/>
        </authorList>
    </citation>
    <scope>NUCLEOTIDE SEQUENCE [LARGE SCALE GENOMIC DNA]</scope>
    <source>
        <strain evidence="2">AATW-2023a</strain>
        <tissue evidence="2">Whole specimen</tissue>
    </source>
</reference>
<dbReference type="Pfam" id="PF06730">
    <property type="entry name" value="FAM92"/>
    <property type="match status" value="1"/>
</dbReference>
<name>A0AAN8JYZ6_PATCE</name>
<accession>A0AAN8JYZ6</accession>
<dbReference type="GO" id="GO:0060271">
    <property type="term" value="P:cilium assembly"/>
    <property type="evidence" value="ECO:0007669"/>
    <property type="project" value="TreeGrafter"/>
</dbReference>
<organism evidence="2 3">
    <name type="scientific">Patella caerulea</name>
    <name type="common">Rayed Mediterranean limpet</name>
    <dbReference type="NCBI Taxonomy" id="87958"/>
    <lineage>
        <taxon>Eukaryota</taxon>
        <taxon>Metazoa</taxon>
        <taxon>Spiralia</taxon>
        <taxon>Lophotrochozoa</taxon>
        <taxon>Mollusca</taxon>
        <taxon>Gastropoda</taxon>
        <taxon>Patellogastropoda</taxon>
        <taxon>Patelloidea</taxon>
        <taxon>Patellidae</taxon>
        <taxon>Patella</taxon>
    </lineage>
</organism>
<keyword evidence="3" id="KW-1185">Reference proteome</keyword>
<dbReference type="SUPFAM" id="SSF103657">
    <property type="entry name" value="BAR/IMD domain-like"/>
    <property type="match status" value="1"/>
</dbReference>
<feature type="compositionally biased region" description="Basic and acidic residues" evidence="1">
    <location>
        <begin position="259"/>
        <end position="275"/>
    </location>
</feature>
<dbReference type="InterPro" id="IPR009602">
    <property type="entry name" value="CBAR/FAM92"/>
</dbReference>
<evidence type="ECO:0000256" key="1">
    <source>
        <dbReference type="SAM" id="MobiDB-lite"/>
    </source>
</evidence>
<dbReference type="PANTHER" id="PTHR21223:SF2">
    <property type="entry name" value="CBY1-INTERACTING BAR DOMAIN-CONTAINING PROTEIN HOMOLOG"/>
    <property type="match status" value="1"/>
</dbReference>
<comment type="caution">
    <text evidence="2">The sequence shown here is derived from an EMBL/GenBank/DDBJ whole genome shotgun (WGS) entry which is preliminary data.</text>
</comment>
<dbReference type="Proteomes" id="UP001347796">
    <property type="component" value="Unassembled WGS sequence"/>
</dbReference>
<dbReference type="InterPro" id="IPR027267">
    <property type="entry name" value="AH/BAR_dom_sf"/>
</dbReference>
<sequence length="306" mass="35443">MLRNTKEFKVTENQTKFSQNRIQHVEKYFGLLCDTLASITRKNARLRDKGDLLSKHLMEYCEAEKANVTTRNSLIKFAENFSAIQDYRDAQINRLDTKVVRPFACYGSICKNMKGIVKTSVASHSKEWKQKQQLDKLRQNAPGDSHQIAQTELERATHDAVHYSHALEAEMEKFEKEKIVELKRTLANFVKIEMAFHARALEYYAKCAENIYAIDESQDLEEFSCRLLATGGFTRQELQGTMLSSTGGYDQTIGTGTYRSEESTFSEERDHDNRPQRQYNRNTNIMYGDLEDDDTEDDDEEANRLR</sequence>
<dbReference type="AlphaFoldDB" id="A0AAN8JYZ6"/>
<dbReference type="Gene3D" id="1.20.1270.60">
    <property type="entry name" value="Arfaptin homology (AH) domain/BAR domain"/>
    <property type="match status" value="1"/>
</dbReference>
<dbReference type="PANTHER" id="PTHR21223">
    <property type="entry name" value="CBY1-INTERACTING BAR DOMAIN-CONTAINING PROTEIN HOMOLOG"/>
    <property type="match status" value="1"/>
</dbReference>
<proteinExistence type="predicted"/>
<dbReference type="EMBL" id="JAZGQO010000006">
    <property type="protein sequence ID" value="KAK6185152.1"/>
    <property type="molecule type" value="Genomic_DNA"/>
</dbReference>
<protein>
    <recommendedName>
        <fullName evidence="4">Protein FAM92A</fullName>
    </recommendedName>
</protein>